<evidence type="ECO:0000256" key="1">
    <source>
        <dbReference type="ARBA" id="ARBA00004496"/>
    </source>
</evidence>
<dbReference type="InterPro" id="IPR011545">
    <property type="entry name" value="DEAD/DEAH_box_helicase_dom"/>
</dbReference>
<dbReference type="InterPro" id="IPR014001">
    <property type="entry name" value="Helicase_ATP-bd"/>
</dbReference>
<dbReference type="Pfam" id="PF02559">
    <property type="entry name" value="CarD_TRCF_RID"/>
    <property type="match status" value="1"/>
</dbReference>
<evidence type="ECO:0000259" key="16">
    <source>
        <dbReference type="PROSITE" id="PS51194"/>
    </source>
</evidence>
<dbReference type="InterPro" id="IPR041471">
    <property type="entry name" value="UvrB_inter"/>
</dbReference>
<dbReference type="InterPro" id="IPR003711">
    <property type="entry name" value="CarD-like/TRCF_RID"/>
</dbReference>
<dbReference type="FunFam" id="3.40.50.300:FF:000300">
    <property type="entry name" value="Transcription-repair-coupling factor"/>
    <property type="match status" value="1"/>
</dbReference>
<reference evidence="18" key="1">
    <citation type="submission" date="2016-07" db="EMBL/GenBank/DDBJ databases">
        <authorList>
            <person name="Jaenicke Sebastian"/>
        </authorList>
    </citation>
    <scope>NUCLEOTIDE SEQUENCE [LARGE SCALE GENOMIC DNA]</scope>
</reference>
<evidence type="ECO:0000313" key="18">
    <source>
        <dbReference type="Proteomes" id="UP000093071"/>
    </source>
</evidence>
<dbReference type="Gene3D" id="3.40.50.11180">
    <property type="match status" value="1"/>
</dbReference>
<evidence type="ECO:0000256" key="9">
    <source>
        <dbReference type="ARBA" id="ARBA00023204"/>
    </source>
</evidence>
<evidence type="ECO:0000313" key="17">
    <source>
        <dbReference type="EMBL" id="SCB04108.1"/>
    </source>
</evidence>
<dbReference type="Gene3D" id="3.30.2060.10">
    <property type="entry name" value="Penicillin-binding protein 1b domain"/>
    <property type="match status" value="1"/>
</dbReference>
<dbReference type="HAMAP" id="MF_00969">
    <property type="entry name" value="TRCF"/>
    <property type="match status" value="1"/>
</dbReference>
<dbReference type="PROSITE" id="PS51194">
    <property type="entry name" value="HELICASE_CTER"/>
    <property type="match status" value="1"/>
</dbReference>
<dbReference type="CDD" id="cd17991">
    <property type="entry name" value="DEXHc_TRCF"/>
    <property type="match status" value="1"/>
</dbReference>
<keyword evidence="8 13" id="KW-0238">DNA-binding</keyword>
<dbReference type="InterPro" id="IPR005118">
    <property type="entry name" value="TRCF_C"/>
</dbReference>
<dbReference type="InterPro" id="IPR047112">
    <property type="entry name" value="RecG/Mfd"/>
</dbReference>
<feature type="compositionally biased region" description="Low complexity" evidence="14">
    <location>
        <begin position="455"/>
        <end position="477"/>
    </location>
</feature>
<evidence type="ECO:0000256" key="2">
    <source>
        <dbReference type="ARBA" id="ARBA00022490"/>
    </source>
</evidence>
<evidence type="ECO:0000256" key="10">
    <source>
        <dbReference type="ARBA" id="ARBA00061104"/>
    </source>
</evidence>
<feature type="region of interest" description="Disordered" evidence="14">
    <location>
        <begin position="445"/>
        <end position="492"/>
    </location>
</feature>
<dbReference type="PATRIC" id="fig|1261556.5.peg.1403"/>
<dbReference type="GO" id="GO:0005737">
    <property type="term" value="C:cytoplasm"/>
    <property type="evidence" value="ECO:0007669"/>
    <property type="project" value="UniProtKB-SubCell"/>
</dbReference>
<dbReference type="SMART" id="SM00487">
    <property type="entry name" value="DEXDc"/>
    <property type="match status" value="1"/>
</dbReference>
<dbReference type="Pfam" id="PF00270">
    <property type="entry name" value="DEAD"/>
    <property type="match status" value="1"/>
</dbReference>
<feature type="domain" description="Helicase C-terminal" evidence="16">
    <location>
        <begin position="876"/>
        <end position="1030"/>
    </location>
</feature>
<proteinExistence type="inferred from homology"/>
<evidence type="ECO:0000256" key="4">
    <source>
        <dbReference type="ARBA" id="ARBA00022763"/>
    </source>
</evidence>
<dbReference type="InterPro" id="IPR027417">
    <property type="entry name" value="P-loop_NTPase"/>
</dbReference>
<evidence type="ECO:0000256" key="14">
    <source>
        <dbReference type="SAM" id="MobiDB-lite"/>
    </source>
</evidence>
<comment type="function">
    <text evidence="13">Couples transcription and DNA repair by recognizing RNA polymerase (RNAP) stalled at DNA lesions. Mediates ATP-dependent release of RNAP and its truncated transcript from the DNA, and recruitment of nucleotide excision repair machinery to the damaged site.</text>
</comment>
<feature type="domain" description="Helicase ATP-binding" evidence="15">
    <location>
        <begin position="694"/>
        <end position="855"/>
    </location>
</feature>
<evidence type="ECO:0000256" key="6">
    <source>
        <dbReference type="ARBA" id="ARBA00022806"/>
    </source>
</evidence>
<dbReference type="SUPFAM" id="SSF52540">
    <property type="entry name" value="P-loop containing nucleoside triphosphate hydrolases"/>
    <property type="match status" value="5"/>
</dbReference>
<dbReference type="GO" id="GO:0016787">
    <property type="term" value="F:hydrolase activity"/>
    <property type="evidence" value="ECO:0007669"/>
    <property type="project" value="UniProtKB-KW"/>
</dbReference>
<dbReference type="Pfam" id="PF21132">
    <property type="entry name" value="MFD_D3"/>
    <property type="match status" value="1"/>
</dbReference>
<dbReference type="NCBIfam" id="TIGR00580">
    <property type="entry name" value="mfd"/>
    <property type="match status" value="1"/>
</dbReference>
<dbReference type="SUPFAM" id="SSF141259">
    <property type="entry name" value="CarD-like"/>
    <property type="match status" value="1"/>
</dbReference>
<dbReference type="PANTHER" id="PTHR47964">
    <property type="entry name" value="ATP-DEPENDENT DNA HELICASE HOMOLOG RECG, CHLOROPLASTIC"/>
    <property type="match status" value="1"/>
</dbReference>
<protein>
    <recommendedName>
        <fullName evidence="12 13">Transcription-repair-coupling factor</fullName>
        <shortName evidence="13">TRCF</shortName>
        <ecNumber evidence="13">3.6.4.-</ecNumber>
    </recommendedName>
</protein>
<keyword evidence="3 13" id="KW-0547">Nucleotide-binding</keyword>
<organism evidence="17 18">
    <name type="scientific">Xanthomonas translucens pv. translucens DSM 18974</name>
    <dbReference type="NCBI Taxonomy" id="1261556"/>
    <lineage>
        <taxon>Bacteria</taxon>
        <taxon>Pseudomonadati</taxon>
        <taxon>Pseudomonadota</taxon>
        <taxon>Gammaproteobacteria</taxon>
        <taxon>Lysobacterales</taxon>
        <taxon>Lysobacteraceae</taxon>
        <taxon>Xanthomonas</taxon>
        <taxon>Xanthomonas translucens group</taxon>
    </lineage>
</organism>
<dbReference type="SMART" id="SM00490">
    <property type="entry name" value="HELICc"/>
    <property type="match status" value="1"/>
</dbReference>
<evidence type="ECO:0000256" key="11">
    <source>
        <dbReference type="ARBA" id="ARBA00061399"/>
    </source>
</evidence>
<keyword evidence="5 13" id="KW-0378">Hydrolase</keyword>
<comment type="similarity">
    <text evidence="10 13">In the N-terminal section; belongs to the UvrB family.</text>
</comment>
<dbReference type="GO" id="GO:0003684">
    <property type="term" value="F:damaged DNA binding"/>
    <property type="evidence" value="ECO:0007669"/>
    <property type="project" value="InterPro"/>
</dbReference>
<dbReference type="GO" id="GO:0005524">
    <property type="term" value="F:ATP binding"/>
    <property type="evidence" value="ECO:0007669"/>
    <property type="project" value="UniProtKB-UniRule"/>
</dbReference>
<keyword evidence="7 13" id="KW-0067">ATP-binding</keyword>
<sequence>MAPLSFPVPPLPKSGQLRAFWRAPASSTALAWHIACAAAAHRGPLLVVARDNQSAHQIEADLHTLLAGDGSLPVVPFPDWETLPYDQFSPHPDIISQRLSALHRLPTLQQGIVVVPVQTLMQRVAPLRYIVGGSFDLRVGQRLDLEAEKRRLESAGYRNVPQVMDPGDFAVRGGLLDLYPMGADTPLRIELLDEDIDSIRAFDPESQRSLDHVQEVKMLPGREVPMDDVSVERVLATLRERFDVDTRRSALYQDLKARLAPSGIEYYLPLFFQEARSAGKPARDATATLFDYLGETVLPLLAPGVGAAADAFWAQTQNRYEQRRHDVERPLLAPEELYQAPDTLREKLNGLPRIEVWAADHARIDDAQALGDQPLPPLPVAAKDAAPAEALKSFLGSYAGRVLIAADSPGRREALLEVLAAAGLKPEVIPNFATFLAAPPGTRWREAADAGTPRAPSSAQKTAASSASANAAQAQVAGGRSLPPPTLPQGEGLASDVAPARFAIAVAPLDDGFALDDPYIAVLTERQLFPERAGQPRRTRRAGREPEAIIRDLGELTEGAPIVHEDHGVGRYRGLIVLDAGGMPGEFLEIEYAKGDRLYVPVAQLHLISRYSGASAETAPLHSLGGEQWSKAKRRAAEKVRDVAAELLEIQARRRARAGLALQVDRAMYEPFAAGFPFEETADQLAAIEATLRDLASSQPMDRVVCGDVGFGKTEVAVRAAFAAASAGKQVAVLVPTTLLAEQHYRNFRDRFADWPLRVEVLSRFKSAKEIKAELEKVADGGIDVIIGTHRLLQPDVKFKDLGLVVVDEEQRFGVRQKEALKALRANVHLLTLTATPIPRTLNMAMAGLRDLSIIATAPPNRLAVQTFVTAWDNALLREAFQRELARGGQLYFLHNDVESIGRMQRELSELVPEARIGIAHGQMPERELERVMLDFQKQRFNVLLSTTIIESGIDIPNANTIVINRADRFGLAQLHQLRGRVGRSHHRAYAYLLVPDRRSITGDAQKRLDAIASMDELGAGFTLATHDLEIRGAGELLGEDQSGQMAEVGFSLYTELLERAVRSIRQGKLPDLDAGEEARGAEVELHVPALIPDDYLPDVHTRLTLYKRISSARDSEQLRELQVEMIDRFGLLPEAVKHLFAVAELKLQANTLGIRKLELGENGGRIVFESKPDVDPMTIIQMIQKQPKLYAMDGPDKLKVKLPLPEAADRFNAARGLLAALSPR</sequence>
<keyword evidence="4 13" id="KW-0227">DNA damage</keyword>
<dbReference type="InterPro" id="IPR001650">
    <property type="entry name" value="Helicase_C-like"/>
</dbReference>
<dbReference type="EC" id="3.6.4.-" evidence="13"/>
<evidence type="ECO:0000256" key="13">
    <source>
        <dbReference type="HAMAP-Rule" id="MF_00969"/>
    </source>
</evidence>
<dbReference type="Pfam" id="PF03461">
    <property type="entry name" value="TRCF"/>
    <property type="match status" value="1"/>
</dbReference>
<name>A0A1C3TLL4_XANCT</name>
<keyword evidence="9 13" id="KW-0234">DNA repair</keyword>
<dbReference type="EMBL" id="LT604072">
    <property type="protein sequence ID" value="SCB04108.1"/>
    <property type="molecule type" value="Genomic_DNA"/>
</dbReference>
<evidence type="ECO:0000259" key="15">
    <source>
        <dbReference type="PROSITE" id="PS51192"/>
    </source>
</evidence>
<gene>
    <name evidence="13 17" type="primary">mfd</name>
    <name evidence="17" type="ORF">BN444_02479</name>
</gene>
<dbReference type="AlphaFoldDB" id="A0A1C3TLL4"/>
<keyword evidence="6" id="KW-0347">Helicase</keyword>
<dbReference type="SMART" id="SM00982">
    <property type="entry name" value="TRCF"/>
    <property type="match status" value="1"/>
</dbReference>
<comment type="subcellular location">
    <subcellularLocation>
        <location evidence="1 13">Cytoplasm</location>
    </subcellularLocation>
</comment>
<evidence type="ECO:0000256" key="12">
    <source>
        <dbReference type="ARBA" id="ARBA00070128"/>
    </source>
</evidence>
<dbReference type="SUPFAM" id="SSF143517">
    <property type="entry name" value="TRCF domain-like"/>
    <property type="match status" value="1"/>
</dbReference>
<dbReference type="Gene3D" id="3.40.50.300">
    <property type="entry name" value="P-loop containing nucleotide triphosphate hydrolases"/>
    <property type="match status" value="2"/>
</dbReference>
<dbReference type="InterPro" id="IPR004576">
    <property type="entry name" value="Mfd"/>
</dbReference>
<dbReference type="Gene3D" id="3.90.1150.50">
    <property type="entry name" value="Transcription-repair-coupling factor, D7 domain"/>
    <property type="match status" value="1"/>
</dbReference>
<dbReference type="InterPro" id="IPR036101">
    <property type="entry name" value="CarD-like/TRCF_RID_sf"/>
</dbReference>
<dbReference type="InterPro" id="IPR037235">
    <property type="entry name" value="TRCF-like_C_D7"/>
</dbReference>
<dbReference type="SMART" id="SM01058">
    <property type="entry name" value="CarD_TRCF"/>
    <property type="match status" value="1"/>
</dbReference>
<dbReference type="PANTHER" id="PTHR47964:SF1">
    <property type="entry name" value="ATP-DEPENDENT DNA HELICASE HOMOLOG RECG, CHLOROPLASTIC"/>
    <property type="match status" value="1"/>
</dbReference>
<dbReference type="GO" id="GO:0006355">
    <property type="term" value="P:regulation of DNA-templated transcription"/>
    <property type="evidence" value="ECO:0007669"/>
    <property type="project" value="UniProtKB-UniRule"/>
</dbReference>
<keyword evidence="2 13" id="KW-0963">Cytoplasm</keyword>
<accession>A0A1C3TLL4</accession>
<comment type="similarity">
    <text evidence="11 13">In the C-terminal section; belongs to the helicase family. RecG subfamily.</text>
</comment>
<dbReference type="InterPro" id="IPR048635">
    <property type="entry name" value="MFD_D3"/>
</dbReference>
<dbReference type="PROSITE" id="PS51192">
    <property type="entry name" value="HELICASE_ATP_BIND_1"/>
    <property type="match status" value="1"/>
</dbReference>
<dbReference type="FunFam" id="3.40.50.300:FF:000546">
    <property type="entry name" value="Transcription-repair-coupling factor"/>
    <property type="match status" value="1"/>
</dbReference>
<dbReference type="RefSeq" id="WP_003478314.1">
    <property type="nucleotide sequence ID" value="NZ_LT604072.1"/>
</dbReference>
<evidence type="ECO:0000256" key="7">
    <source>
        <dbReference type="ARBA" id="ARBA00022840"/>
    </source>
</evidence>
<dbReference type="Pfam" id="PF00271">
    <property type="entry name" value="Helicase_C"/>
    <property type="match status" value="1"/>
</dbReference>
<dbReference type="Gene3D" id="3.40.50.11140">
    <property type="match status" value="1"/>
</dbReference>
<dbReference type="Proteomes" id="UP000093071">
    <property type="component" value="Chromosome I"/>
</dbReference>
<dbReference type="Pfam" id="PF17757">
    <property type="entry name" value="UvrB_inter"/>
    <property type="match status" value="1"/>
</dbReference>
<dbReference type="Gene3D" id="2.40.10.170">
    <property type="match status" value="1"/>
</dbReference>
<evidence type="ECO:0000256" key="8">
    <source>
        <dbReference type="ARBA" id="ARBA00023125"/>
    </source>
</evidence>
<dbReference type="GO" id="GO:0000716">
    <property type="term" value="P:transcription-coupled nucleotide-excision repair, DNA damage recognition"/>
    <property type="evidence" value="ECO:0007669"/>
    <property type="project" value="UniProtKB-UniRule"/>
</dbReference>
<evidence type="ECO:0000256" key="3">
    <source>
        <dbReference type="ARBA" id="ARBA00022741"/>
    </source>
</evidence>
<evidence type="ECO:0000256" key="5">
    <source>
        <dbReference type="ARBA" id="ARBA00022801"/>
    </source>
</evidence>
<dbReference type="GO" id="GO:0003678">
    <property type="term" value="F:DNA helicase activity"/>
    <property type="evidence" value="ECO:0007669"/>
    <property type="project" value="TreeGrafter"/>
</dbReference>